<name>A0A077WHK6_9FUNG</name>
<dbReference type="GO" id="GO:0003723">
    <property type="term" value="F:RNA binding"/>
    <property type="evidence" value="ECO:0007669"/>
    <property type="project" value="TreeGrafter"/>
</dbReference>
<organism evidence="12">
    <name type="scientific">Lichtheimia ramosa</name>
    <dbReference type="NCBI Taxonomy" id="688394"/>
    <lineage>
        <taxon>Eukaryota</taxon>
        <taxon>Fungi</taxon>
        <taxon>Fungi incertae sedis</taxon>
        <taxon>Mucoromycota</taxon>
        <taxon>Mucoromycotina</taxon>
        <taxon>Mucoromycetes</taxon>
        <taxon>Mucorales</taxon>
        <taxon>Lichtheimiaceae</taxon>
        <taxon>Lichtheimia</taxon>
    </lineage>
</organism>
<dbReference type="GO" id="GO:0005684">
    <property type="term" value="C:U2-type spliceosomal complex"/>
    <property type="evidence" value="ECO:0007669"/>
    <property type="project" value="UniProtKB-ARBA"/>
</dbReference>
<dbReference type="Pfam" id="PF00271">
    <property type="entry name" value="Helicase_C"/>
    <property type="match status" value="1"/>
</dbReference>
<dbReference type="AlphaFoldDB" id="A0A077WHK6"/>
<dbReference type="SUPFAM" id="SSF52540">
    <property type="entry name" value="P-loop containing nucleoside triphosphate hydrolases"/>
    <property type="match status" value="1"/>
</dbReference>
<comment type="catalytic activity">
    <reaction evidence="9">
        <text>ATP + H2O = ADP + phosphate + H(+)</text>
        <dbReference type="Rhea" id="RHEA:13065"/>
        <dbReference type="ChEBI" id="CHEBI:15377"/>
        <dbReference type="ChEBI" id="CHEBI:15378"/>
        <dbReference type="ChEBI" id="CHEBI:30616"/>
        <dbReference type="ChEBI" id="CHEBI:43474"/>
        <dbReference type="ChEBI" id="CHEBI:456216"/>
        <dbReference type="EC" id="3.6.4.13"/>
    </reaction>
</comment>
<dbReference type="CDD" id="cd18791">
    <property type="entry name" value="SF2_C_RHA"/>
    <property type="match status" value="1"/>
</dbReference>
<dbReference type="InterPro" id="IPR048333">
    <property type="entry name" value="HA2_WH"/>
</dbReference>
<evidence type="ECO:0000259" key="11">
    <source>
        <dbReference type="PROSITE" id="PS51194"/>
    </source>
</evidence>
<dbReference type="SMART" id="SM00490">
    <property type="entry name" value="HELICc"/>
    <property type="match status" value="1"/>
</dbReference>
<dbReference type="Gene3D" id="3.40.50.300">
    <property type="entry name" value="P-loop containing nucleotide triphosphate hydrolases"/>
    <property type="match status" value="2"/>
</dbReference>
<dbReference type="InterPro" id="IPR014001">
    <property type="entry name" value="Helicase_ATP-bd"/>
</dbReference>
<dbReference type="PROSITE" id="PS51194">
    <property type="entry name" value="HELICASE_CTER"/>
    <property type="match status" value="1"/>
</dbReference>
<dbReference type="Gene3D" id="1.20.120.1080">
    <property type="match status" value="1"/>
</dbReference>
<dbReference type="GO" id="GO:0071013">
    <property type="term" value="C:catalytic step 2 spliceosome"/>
    <property type="evidence" value="ECO:0007669"/>
    <property type="project" value="TreeGrafter"/>
</dbReference>
<dbReference type="GO" id="GO:0016787">
    <property type="term" value="F:hydrolase activity"/>
    <property type="evidence" value="ECO:0007669"/>
    <property type="project" value="UniProtKB-KW"/>
</dbReference>
<keyword evidence="8" id="KW-0508">mRNA splicing</keyword>
<evidence type="ECO:0000256" key="1">
    <source>
        <dbReference type="ARBA" id="ARBA00008792"/>
    </source>
</evidence>
<protein>
    <recommendedName>
        <fullName evidence="2">RNA helicase</fullName>
        <ecNumber evidence="2">3.6.4.13</ecNumber>
    </recommendedName>
</protein>
<keyword evidence="5" id="KW-0378">Hydrolase</keyword>
<accession>A0A077WHK6</accession>
<dbReference type="InterPro" id="IPR011709">
    <property type="entry name" value="DEAD-box_helicase_OB_fold"/>
</dbReference>
<dbReference type="OrthoDB" id="10253254at2759"/>
<feature type="domain" description="Helicase C-terminal" evidence="11">
    <location>
        <begin position="259"/>
        <end position="434"/>
    </location>
</feature>
<feature type="domain" description="Helicase ATP-binding" evidence="10">
    <location>
        <begin position="57"/>
        <end position="227"/>
    </location>
</feature>
<dbReference type="Pfam" id="PF07717">
    <property type="entry name" value="OB_NTP_bind"/>
    <property type="match status" value="1"/>
</dbReference>
<dbReference type="InterPro" id="IPR011545">
    <property type="entry name" value="DEAD/DEAH_box_helicase_dom"/>
</dbReference>
<dbReference type="FunFam" id="3.40.50.300:FF:000767">
    <property type="entry name" value="Putative ATP-dependent RNA helicase DHX35"/>
    <property type="match status" value="1"/>
</dbReference>
<dbReference type="SMART" id="SM00487">
    <property type="entry name" value="DEXDc"/>
    <property type="match status" value="1"/>
</dbReference>
<gene>
    <name evidence="12" type="ORF">LRAMOSA09176</name>
</gene>
<dbReference type="GO" id="GO:0006397">
    <property type="term" value="P:mRNA processing"/>
    <property type="evidence" value="ECO:0007669"/>
    <property type="project" value="UniProtKB-KW"/>
</dbReference>
<proteinExistence type="inferred from homology"/>
<dbReference type="EC" id="3.6.4.13" evidence="2"/>
<reference evidence="12" key="1">
    <citation type="journal article" date="2014" name="Genome Announc.">
        <title>De novo whole-genome sequence and genome annotation of Lichtheimia ramosa.</title>
        <authorList>
            <person name="Linde J."/>
            <person name="Schwartze V."/>
            <person name="Binder U."/>
            <person name="Lass-Florl C."/>
            <person name="Voigt K."/>
            <person name="Horn F."/>
        </authorList>
    </citation>
    <scope>NUCLEOTIDE SEQUENCE</scope>
    <source>
        <strain evidence="12">JMRC FSU:6197</strain>
    </source>
</reference>
<evidence type="ECO:0000256" key="6">
    <source>
        <dbReference type="ARBA" id="ARBA00022806"/>
    </source>
</evidence>
<dbReference type="FunFam" id="1.20.120.1080:FF:000001">
    <property type="entry name" value="Pre-mRNA-splicing factor ATP-dependent RNA helicase"/>
    <property type="match status" value="1"/>
</dbReference>
<evidence type="ECO:0000259" key="10">
    <source>
        <dbReference type="PROSITE" id="PS51192"/>
    </source>
</evidence>
<evidence type="ECO:0000313" key="12">
    <source>
        <dbReference type="EMBL" id="CDS06649.1"/>
    </source>
</evidence>
<dbReference type="SMART" id="SM00847">
    <property type="entry name" value="HA2"/>
    <property type="match status" value="1"/>
</dbReference>
<keyword evidence="4" id="KW-0547">Nucleotide-binding</keyword>
<dbReference type="FunFam" id="3.40.50.300:FF:000578">
    <property type="entry name" value="probable ATP-dependent RNA helicase DHX35"/>
    <property type="match status" value="1"/>
</dbReference>
<dbReference type="Pfam" id="PF21010">
    <property type="entry name" value="HA2_C"/>
    <property type="match status" value="1"/>
</dbReference>
<keyword evidence="7" id="KW-0067">ATP-binding</keyword>
<evidence type="ECO:0000256" key="8">
    <source>
        <dbReference type="ARBA" id="ARBA00023187"/>
    </source>
</evidence>
<keyword evidence="6" id="KW-0347">Helicase</keyword>
<dbReference type="GO" id="GO:0003724">
    <property type="term" value="F:RNA helicase activity"/>
    <property type="evidence" value="ECO:0007669"/>
    <property type="project" value="UniProtKB-EC"/>
</dbReference>
<dbReference type="PANTHER" id="PTHR18934">
    <property type="entry name" value="ATP-DEPENDENT RNA HELICASE"/>
    <property type="match status" value="1"/>
</dbReference>
<comment type="similarity">
    <text evidence="1">Belongs to the DEAD box helicase family. DEAH subfamily.</text>
</comment>
<dbReference type="Pfam" id="PF00270">
    <property type="entry name" value="DEAD"/>
    <property type="match status" value="1"/>
</dbReference>
<dbReference type="InterPro" id="IPR001650">
    <property type="entry name" value="Helicase_C-like"/>
</dbReference>
<dbReference type="CDD" id="cd17980">
    <property type="entry name" value="DEXHc_DHX35"/>
    <property type="match status" value="1"/>
</dbReference>
<dbReference type="GO" id="GO:0005524">
    <property type="term" value="F:ATP binding"/>
    <property type="evidence" value="ECO:0007669"/>
    <property type="project" value="UniProtKB-KW"/>
</dbReference>
<dbReference type="PROSITE" id="PS51192">
    <property type="entry name" value="HELICASE_ATP_BIND_1"/>
    <property type="match status" value="1"/>
</dbReference>
<evidence type="ECO:0000256" key="4">
    <source>
        <dbReference type="ARBA" id="ARBA00022741"/>
    </source>
</evidence>
<dbReference type="GO" id="GO:0008380">
    <property type="term" value="P:RNA splicing"/>
    <property type="evidence" value="ECO:0007669"/>
    <property type="project" value="UniProtKB-KW"/>
</dbReference>
<evidence type="ECO:0000256" key="3">
    <source>
        <dbReference type="ARBA" id="ARBA00022664"/>
    </source>
</evidence>
<evidence type="ECO:0000256" key="2">
    <source>
        <dbReference type="ARBA" id="ARBA00012552"/>
    </source>
</evidence>
<dbReference type="EMBL" id="LK023321">
    <property type="protein sequence ID" value="CDS06649.1"/>
    <property type="molecule type" value="Genomic_DNA"/>
</dbReference>
<dbReference type="PANTHER" id="PTHR18934:SF136">
    <property type="entry name" value="ATP-DEPENDENT RNA HELICASE DHX35-RELATED"/>
    <property type="match status" value="1"/>
</dbReference>
<evidence type="ECO:0000256" key="7">
    <source>
        <dbReference type="ARBA" id="ARBA00022840"/>
    </source>
</evidence>
<evidence type="ECO:0000256" key="5">
    <source>
        <dbReference type="ARBA" id="ARBA00022801"/>
    </source>
</evidence>
<dbReference type="Pfam" id="PF04408">
    <property type="entry name" value="WHD_HA2"/>
    <property type="match status" value="1"/>
</dbReference>
<dbReference type="InterPro" id="IPR007502">
    <property type="entry name" value="Helicase-assoc_dom"/>
</dbReference>
<evidence type="ECO:0000256" key="9">
    <source>
        <dbReference type="ARBA" id="ARBA00047984"/>
    </source>
</evidence>
<keyword evidence="3" id="KW-0507">mRNA processing</keyword>
<sequence>MAFWKPGTVAPGSSVDRATEDETDKAVIAHAEQQFRHLTIKQQRERLPVFKLRREILYLVEKYQTVIVVGQTGCGKTTQIPQYLDEAGWTTNGKQVACTQPRRIAATSVAERVAEEKNCRLGTEASIPSCVGYLIRFDDQTTQRTRIKYMTDGMLFRETMIDPLLTRYNVIMIDEAHERSLYTDILLGVIKKIQKKRPDLRVIISSATLDAEAFFRFFNHNHSSDRSKDTATILSLEGRMYPVDILYVDHPVSDYVETTIQTVFDIHTKEPPGDILVFLTGRDEIDTVVAELYDRSRTLPDRSMALMPLPLYAGLTADEQLRIFQPTPRHSRKVIVSTNIAEASVTLEGIVYVIDCGFVKVRAYNPKTGMEALVVTPTSKASALQRAGRAGRVRPGKAFRLYTEDTYKTLRDTSIPEIQRSNLAPVILQLKALGIDNVLRFDFLTPPPAELMIRALELLYSLKAIDDVGRLTIPLGMQLAEFPVDPMLGKILLASGDFKCSEEILTIAAMLSVQNVFIQPPKASKDHVLETRRKFWVEEGDHLSLLNVYHAFINKGNRSGKWCHDRFLNFKALSRAISIRKQLARYLRRFDVPLISALAYYPNSPEGRLQASEQIRKCITSGYFSQAARAEPDGRFRTIRDNVLLAVHPDSVLFNRKPQYVIFHEVVETTQAYMRDLTVIEPDWLAELAPHFYEFKEKKR</sequence>
<dbReference type="InterPro" id="IPR027417">
    <property type="entry name" value="P-loop_NTPase"/>
</dbReference>